<evidence type="ECO:0000256" key="2">
    <source>
        <dbReference type="SAM" id="SignalP"/>
    </source>
</evidence>
<dbReference type="WBParaSite" id="TCNE_0001703501-mRNA-1">
    <property type="protein sequence ID" value="TCNE_0001703501-mRNA-1"/>
    <property type="gene ID" value="TCNE_0001703501"/>
</dbReference>
<feature type="compositionally biased region" description="Polar residues" evidence="1">
    <location>
        <begin position="203"/>
        <end position="224"/>
    </location>
</feature>
<gene>
    <name evidence="3" type="ORF">TCNE_LOCUS17034</name>
</gene>
<feature type="chain" id="PRO_5044553686" evidence="2">
    <location>
        <begin position="24"/>
        <end position="1068"/>
    </location>
</feature>
<feature type="region of interest" description="Disordered" evidence="1">
    <location>
        <begin position="658"/>
        <end position="926"/>
    </location>
</feature>
<feature type="compositionally biased region" description="Polar residues" evidence="1">
    <location>
        <begin position="174"/>
        <end position="183"/>
    </location>
</feature>
<dbReference type="EMBL" id="UYWY01024095">
    <property type="protein sequence ID" value="VDM48355.1"/>
    <property type="molecule type" value="Genomic_DNA"/>
</dbReference>
<feature type="compositionally biased region" description="Pro residues" evidence="1">
    <location>
        <begin position="845"/>
        <end position="856"/>
    </location>
</feature>
<dbReference type="Proteomes" id="UP000050794">
    <property type="component" value="Unassembled WGS sequence"/>
</dbReference>
<evidence type="ECO:0000313" key="4">
    <source>
        <dbReference type="Proteomes" id="UP000050794"/>
    </source>
</evidence>
<evidence type="ECO:0000313" key="3">
    <source>
        <dbReference type="EMBL" id="VDM48355.1"/>
    </source>
</evidence>
<feature type="compositionally biased region" description="Polar residues" evidence="1">
    <location>
        <begin position="1053"/>
        <end position="1068"/>
    </location>
</feature>
<reference evidence="5" key="1">
    <citation type="submission" date="2016-06" db="UniProtKB">
        <authorList>
            <consortium name="WormBaseParasite"/>
        </authorList>
    </citation>
    <scope>IDENTIFICATION</scope>
</reference>
<feature type="compositionally biased region" description="Pro residues" evidence="1">
    <location>
        <begin position="714"/>
        <end position="725"/>
    </location>
</feature>
<feature type="compositionally biased region" description="Basic and acidic residues" evidence="1">
    <location>
        <begin position="968"/>
        <end position="979"/>
    </location>
</feature>
<reference evidence="3 4" key="2">
    <citation type="submission" date="2018-11" db="EMBL/GenBank/DDBJ databases">
        <authorList>
            <consortium name="Pathogen Informatics"/>
        </authorList>
    </citation>
    <scope>NUCLEOTIDE SEQUENCE [LARGE SCALE GENOMIC DNA]</scope>
</reference>
<dbReference type="PRINTS" id="PR01217">
    <property type="entry name" value="PRICHEXTENSN"/>
</dbReference>
<keyword evidence="4" id="KW-1185">Reference proteome</keyword>
<feature type="region of interest" description="Disordered" evidence="1">
    <location>
        <begin position="1036"/>
        <end position="1068"/>
    </location>
</feature>
<feature type="compositionally biased region" description="Pro residues" evidence="1">
    <location>
        <begin position="826"/>
        <end position="838"/>
    </location>
</feature>
<feature type="region of interest" description="Disordered" evidence="1">
    <location>
        <begin position="60"/>
        <end position="183"/>
    </location>
</feature>
<dbReference type="AlphaFoldDB" id="A0A183V8G4"/>
<proteinExistence type="predicted"/>
<feature type="region of interest" description="Disordered" evidence="1">
    <location>
        <begin position="952"/>
        <end position="1017"/>
    </location>
</feature>
<name>A0A183V8G4_TOXCA</name>
<evidence type="ECO:0000313" key="5">
    <source>
        <dbReference type="WBParaSite" id="TCNE_0001703501-mRNA-1"/>
    </source>
</evidence>
<feature type="compositionally biased region" description="Pro residues" evidence="1">
    <location>
        <begin position="755"/>
        <end position="766"/>
    </location>
</feature>
<feature type="compositionally biased region" description="Pro residues" evidence="1">
    <location>
        <begin position="665"/>
        <end position="682"/>
    </location>
</feature>
<protein>
    <submittedName>
        <fullName evidence="5">IgA FC receptor</fullName>
    </submittedName>
</protein>
<accession>A0A183V8G4</accession>
<organism evidence="4 5">
    <name type="scientific">Toxocara canis</name>
    <name type="common">Canine roundworm</name>
    <dbReference type="NCBI Taxonomy" id="6265"/>
    <lineage>
        <taxon>Eukaryota</taxon>
        <taxon>Metazoa</taxon>
        <taxon>Ecdysozoa</taxon>
        <taxon>Nematoda</taxon>
        <taxon>Chromadorea</taxon>
        <taxon>Rhabditida</taxon>
        <taxon>Spirurina</taxon>
        <taxon>Ascaridomorpha</taxon>
        <taxon>Ascaridoidea</taxon>
        <taxon>Toxocaridae</taxon>
        <taxon>Toxocara</taxon>
    </lineage>
</organism>
<feature type="region of interest" description="Disordered" evidence="1">
    <location>
        <begin position="199"/>
        <end position="263"/>
    </location>
</feature>
<feature type="compositionally biased region" description="Polar residues" evidence="1">
    <location>
        <begin position="139"/>
        <end position="149"/>
    </location>
</feature>
<keyword evidence="2" id="KW-0732">Signal</keyword>
<sequence length="1068" mass="117978">MRALFTSFGLSLTVTIAFSVVSAKRFPRSPRPPGIEIAQIGEAKLAEIEKTASEIGENIETSLMKRNPALPDSRPLGAQSKKDTQTRTAPVGPPRNFDHSVGRSPATLTISTRNLDPEYGRSTSPQATPNAFVGPETEPLQSSIRSSAAQLGPARSFDMDSSNDERLIAGPHRPQTSGITSNTASDGLLAAASTMLNRHGGTIISNPPITDASGDSNPGRTSGSIDEDVKPKAQEDTNLLVAKTDRNNSSRRQSSPGFSHVRKGSTTDYYDGVNNPMWRSPWGPSIYNYYWTPSLWYYPYYYYAAPGYLDLSYTAFTRGTLSELISAKCDVVIMDSFGVCSGYFNKRKFDETTLLKIFISYAIFIKNVLHKLPNCPVSLNKSNKLRLANASNYKRTIPEYYNWKISSDENATQPQSFLPSALLHVSSLRYNHPAFRSLQESPRSPMLDTKLRKSTELPDAHSHLTFLPPYLGAYYRSSRIIAPFAAPLMQPQPQTQFQQPVIYNPLKPSVQKVKELYPLLKPEAYHARLLTPKQYWPPRTIYENDLNSISLPNLPSFPFPSKFPSMAITDLEPFVKPTPSPSASSTRLLPSIHVHYPSLPTVPEGNPQLLMERYPMLEVEKMLSQLSLFKWRPLLEIENRRPLLHHPLRPFLAPVTESGAEYRPHSPPTPSAPPTPPEPSVPPVFKVKSTYEPSPLPPSPELHLHPKIPYDYPSMPPLPRPPPPQLRVVEQSEQPPPPPDSPSLPSLPSVQIQYPPIPAPPEPPASPVIELQTTRKPQSRPALPSPPELPVPARIPYDYPLVPSLPRSPPPPVLELRSAEQLELPSSPPEPPRPPSPPRIQMQYPPIPAPPEPPASPVIEMHSLNKVEPPAALSFLPKPPPAVQLRNEHSSAPFSPRPPSSSTPELQAIGKKDLSYPPPEPPRLSIPLTAHIQRPAAATPYEPYVLGLMEAQPINESEQSPKVLPTPKRTESSEIRYEHSSVPSPSDVEWQHVHKPRLPASSPQPPSSLSLTDATVQQNTVPTVHGIFPSSVVELHSELEVHPPPPSSKHNAKSTLTSTPMAPQNRLM</sequence>
<evidence type="ECO:0000256" key="1">
    <source>
        <dbReference type="SAM" id="MobiDB-lite"/>
    </source>
</evidence>
<feature type="signal peptide" evidence="2">
    <location>
        <begin position="1"/>
        <end position="23"/>
    </location>
</feature>